<protein>
    <submittedName>
        <fullName evidence="2">Uncharacterized protein</fullName>
    </submittedName>
</protein>
<feature type="compositionally biased region" description="Polar residues" evidence="1">
    <location>
        <begin position="125"/>
        <end position="145"/>
    </location>
</feature>
<reference evidence="2 3" key="2">
    <citation type="submission" date="2020-05" db="EMBL/GenBank/DDBJ databases">
        <title>Identification and distribution of gene clusters putatively required for synthesis of sphingolipid metabolism inhibitors in phylogenetically diverse species of the filamentous fungus Fusarium.</title>
        <authorList>
            <person name="Kim H.-S."/>
            <person name="Busman M."/>
            <person name="Brown D.W."/>
            <person name="Divon H."/>
            <person name="Uhlig S."/>
            <person name="Proctor R.H."/>
        </authorList>
    </citation>
    <scope>NUCLEOTIDE SEQUENCE [LARGE SCALE GENOMIC DNA]</scope>
    <source>
        <strain evidence="2 3">NRRL 25331</strain>
    </source>
</reference>
<organism evidence="2 3">
    <name type="scientific">Fusarium circinatum</name>
    <name type="common">Pitch canker fungus</name>
    <name type="synonym">Gibberella circinata</name>
    <dbReference type="NCBI Taxonomy" id="48490"/>
    <lineage>
        <taxon>Eukaryota</taxon>
        <taxon>Fungi</taxon>
        <taxon>Dikarya</taxon>
        <taxon>Ascomycota</taxon>
        <taxon>Pezizomycotina</taxon>
        <taxon>Sordariomycetes</taxon>
        <taxon>Hypocreomycetidae</taxon>
        <taxon>Hypocreales</taxon>
        <taxon>Nectriaceae</taxon>
        <taxon>Fusarium</taxon>
        <taxon>Fusarium fujikuroi species complex</taxon>
    </lineage>
</organism>
<name>A0A8H5TLY2_FUSCI</name>
<feature type="compositionally biased region" description="Polar residues" evidence="1">
    <location>
        <begin position="372"/>
        <end position="383"/>
    </location>
</feature>
<proteinExistence type="predicted"/>
<dbReference type="EMBL" id="JAAQPE010000285">
    <property type="protein sequence ID" value="KAF5671848.1"/>
    <property type="molecule type" value="Genomic_DNA"/>
</dbReference>
<feature type="compositionally biased region" description="Basic and acidic residues" evidence="1">
    <location>
        <begin position="189"/>
        <end position="206"/>
    </location>
</feature>
<reference evidence="3" key="1">
    <citation type="journal article" date="2020" name="BMC Genomics">
        <title>Correction to: Identification and distribution of gene clusters required for synthesis of sphingolipid metabolism inhibitors in diverse species of the filamentous fungus Fusarium.</title>
        <authorList>
            <person name="Kim H.S."/>
            <person name="Lohmar J.M."/>
            <person name="Busman M."/>
            <person name="Brown D.W."/>
            <person name="Naumann T.A."/>
            <person name="Divon H.H."/>
            <person name="Lysoe E."/>
            <person name="Uhlig S."/>
            <person name="Proctor R.H."/>
        </authorList>
    </citation>
    <scope>NUCLEOTIDE SEQUENCE [LARGE SCALE GENOMIC DNA]</scope>
    <source>
        <strain evidence="3">NRRL 25331</strain>
    </source>
</reference>
<dbReference type="Proteomes" id="UP000572754">
    <property type="component" value="Unassembled WGS sequence"/>
</dbReference>
<sequence length="383" mass="41823">MDFLGNRSRPIDLNLKSVLLRLGKRPGWDDPSMQSMIQRFIDTFESIKGDMSTALANDLSWFCCAELCCMTKSIAMDITTCPVYQGLETGISFAEWFFLALSAEKQQELYYGPKKKANPRDAQPENGTNQPGATEATSTEPSSPLRSGVGAPNGDSQNGPKSIMNPIVMAKMVIAEVDSVESRVQSLESSHESRVQSLESSHESLKEQQAQKILDLEKALKDQGDAMEKLKHETKVLRGGLAAQIRASVQEQLKAELATQQSLSDNNAKEVESIQVGNETKEVESKLVGQIEGLRLPLSNIEKELAGQKEKLDVYTKSHKKLAKAWNITDQLVSMGLNLDDGSRSKRKNSMSGEGQGPAKRQSTLAGPEATGDSSFTSTHGSD</sequence>
<keyword evidence="3" id="KW-1185">Reference proteome</keyword>
<accession>A0A8H5TLY2</accession>
<feature type="region of interest" description="Disordered" evidence="1">
    <location>
        <begin position="114"/>
        <end position="163"/>
    </location>
</feature>
<evidence type="ECO:0000256" key="1">
    <source>
        <dbReference type="SAM" id="MobiDB-lite"/>
    </source>
</evidence>
<feature type="region of interest" description="Disordered" evidence="1">
    <location>
        <begin position="337"/>
        <end position="383"/>
    </location>
</feature>
<evidence type="ECO:0000313" key="2">
    <source>
        <dbReference type="EMBL" id="KAF5671848.1"/>
    </source>
</evidence>
<feature type="region of interest" description="Disordered" evidence="1">
    <location>
        <begin position="185"/>
        <end position="206"/>
    </location>
</feature>
<gene>
    <name evidence="2" type="ORF">FCIRC_8593</name>
</gene>
<comment type="caution">
    <text evidence="2">The sequence shown here is derived from an EMBL/GenBank/DDBJ whole genome shotgun (WGS) entry which is preliminary data.</text>
</comment>
<evidence type="ECO:0000313" key="3">
    <source>
        <dbReference type="Proteomes" id="UP000572754"/>
    </source>
</evidence>
<dbReference type="AlphaFoldDB" id="A0A8H5TLY2"/>